<dbReference type="InterPro" id="IPR001451">
    <property type="entry name" value="Hexapep"/>
</dbReference>
<dbReference type="Proteomes" id="UP001596109">
    <property type="component" value="Unassembled WGS sequence"/>
</dbReference>
<protein>
    <submittedName>
        <fullName evidence="4">Acetyltransferase</fullName>
    </submittedName>
</protein>
<evidence type="ECO:0000313" key="4">
    <source>
        <dbReference type="EMBL" id="MFC5588749.1"/>
    </source>
</evidence>
<evidence type="ECO:0000256" key="2">
    <source>
        <dbReference type="ARBA" id="ARBA00022737"/>
    </source>
</evidence>
<proteinExistence type="predicted"/>
<comment type="caution">
    <text evidence="4">The sequence shown here is derived from an EMBL/GenBank/DDBJ whole genome shotgun (WGS) entry which is preliminary data.</text>
</comment>
<name>A0ABW0TK07_9BACL</name>
<evidence type="ECO:0000256" key="1">
    <source>
        <dbReference type="ARBA" id="ARBA00022679"/>
    </source>
</evidence>
<dbReference type="InterPro" id="IPR050179">
    <property type="entry name" value="Trans_hexapeptide_repeat"/>
</dbReference>
<dbReference type="Pfam" id="PF00132">
    <property type="entry name" value="Hexapep"/>
    <property type="match status" value="1"/>
</dbReference>
<feature type="domain" description="PglD N-terminal" evidence="3">
    <location>
        <begin position="5"/>
        <end position="82"/>
    </location>
</feature>
<gene>
    <name evidence="4" type="ORF">ACFPRA_07620</name>
</gene>
<dbReference type="Pfam" id="PF17836">
    <property type="entry name" value="PglD_N"/>
    <property type="match status" value="1"/>
</dbReference>
<dbReference type="InterPro" id="IPR020019">
    <property type="entry name" value="AcTrfase_PglD-like"/>
</dbReference>
<keyword evidence="5" id="KW-1185">Reference proteome</keyword>
<sequence length="207" mass="21528">MNKPIIMIGAGGHAAVLAETLIAQRRVIMGYTAPREEKEFLNLPYLGTDNVIATYNPDEVELVLGLGTITISSIRKSIFEQLKSKGYLFTNVIHATAIVSPSVQIGNGIQIMAGAILQANASIADNTIINTGSIVDHDCIIGSHVHLAPGSTLSGGVRIGESCHIGAGASIIQGIAIGAETMVGAGSVVVKNIEDKKTVYGVPAKEV</sequence>
<reference evidence="5" key="1">
    <citation type="journal article" date="2019" name="Int. J. Syst. Evol. Microbiol.">
        <title>The Global Catalogue of Microorganisms (GCM) 10K type strain sequencing project: providing services to taxonomists for standard genome sequencing and annotation.</title>
        <authorList>
            <consortium name="The Broad Institute Genomics Platform"/>
            <consortium name="The Broad Institute Genome Sequencing Center for Infectious Disease"/>
            <person name="Wu L."/>
            <person name="Ma J."/>
        </authorList>
    </citation>
    <scope>NUCLEOTIDE SEQUENCE [LARGE SCALE GENOMIC DNA]</scope>
    <source>
        <strain evidence="5">CGMCC 4.1434</strain>
    </source>
</reference>
<dbReference type="PROSITE" id="PS00101">
    <property type="entry name" value="HEXAPEP_TRANSFERASES"/>
    <property type="match status" value="1"/>
</dbReference>
<keyword evidence="1" id="KW-0808">Transferase</keyword>
<dbReference type="InterPro" id="IPR011004">
    <property type="entry name" value="Trimer_LpxA-like_sf"/>
</dbReference>
<dbReference type="RefSeq" id="WP_381432309.1">
    <property type="nucleotide sequence ID" value="NZ_JBHSNO010000005.1"/>
</dbReference>
<evidence type="ECO:0000313" key="5">
    <source>
        <dbReference type="Proteomes" id="UP001596109"/>
    </source>
</evidence>
<dbReference type="PANTHER" id="PTHR43300:SF7">
    <property type="entry name" value="UDP-N-ACETYLBACILLOSAMINE N-ACETYLTRANSFERASE"/>
    <property type="match status" value="1"/>
</dbReference>
<dbReference type="Gene3D" id="2.160.10.10">
    <property type="entry name" value="Hexapeptide repeat proteins"/>
    <property type="match status" value="1"/>
</dbReference>
<dbReference type="CDD" id="cd03360">
    <property type="entry name" value="LbH_AT_putative"/>
    <property type="match status" value="1"/>
</dbReference>
<organism evidence="4 5">
    <name type="scientific">Sporosarcina soli</name>
    <dbReference type="NCBI Taxonomy" id="334736"/>
    <lineage>
        <taxon>Bacteria</taxon>
        <taxon>Bacillati</taxon>
        <taxon>Bacillota</taxon>
        <taxon>Bacilli</taxon>
        <taxon>Bacillales</taxon>
        <taxon>Caryophanaceae</taxon>
        <taxon>Sporosarcina</taxon>
    </lineage>
</organism>
<accession>A0ABW0TK07</accession>
<dbReference type="NCBIfam" id="TIGR03570">
    <property type="entry name" value="NeuD_NnaD"/>
    <property type="match status" value="1"/>
</dbReference>
<dbReference type="InterPro" id="IPR018357">
    <property type="entry name" value="Hexapep_transf_CS"/>
</dbReference>
<dbReference type="Gene3D" id="3.40.50.20">
    <property type="match status" value="1"/>
</dbReference>
<dbReference type="SUPFAM" id="SSF51161">
    <property type="entry name" value="Trimeric LpxA-like enzymes"/>
    <property type="match status" value="1"/>
</dbReference>
<dbReference type="EMBL" id="JBHSNO010000005">
    <property type="protein sequence ID" value="MFC5588749.1"/>
    <property type="molecule type" value="Genomic_DNA"/>
</dbReference>
<evidence type="ECO:0000259" key="3">
    <source>
        <dbReference type="Pfam" id="PF17836"/>
    </source>
</evidence>
<dbReference type="InterPro" id="IPR041561">
    <property type="entry name" value="PglD_N"/>
</dbReference>
<dbReference type="PANTHER" id="PTHR43300">
    <property type="entry name" value="ACETYLTRANSFERASE"/>
    <property type="match status" value="1"/>
</dbReference>
<keyword evidence="2" id="KW-0677">Repeat</keyword>